<dbReference type="AlphaFoldDB" id="A0A074L3H7"/>
<dbReference type="FunFam" id="3.40.50.720:FF:000173">
    <property type="entry name" value="3-oxoacyl-[acyl-carrier protein] reductase"/>
    <property type="match status" value="1"/>
</dbReference>
<dbReference type="Pfam" id="PF13561">
    <property type="entry name" value="adh_short_C2"/>
    <property type="match status" value="1"/>
</dbReference>
<dbReference type="InterPro" id="IPR002347">
    <property type="entry name" value="SDR_fam"/>
</dbReference>
<reference evidence="3 4" key="1">
    <citation type="submission" date="2014-04" db="EMBL/GenBank/DDBJ databases">
        <title>Characterization and application of a salt tolerant electro-active bacterium.</title>
        <authorList>
            <person name="Yang L."/>
            <person name="Wei S."/>
            <person name="Tay Q.X.M."/>
        </authorList>
    </citation>
    <scope>NUCLEOTIDE SEQUENCE [LARGE SCALE GENOMIC DNA]</scope>
    <source>
        <strain evidence="3 4">LY1</strain>
    </source>
</reference>
<dbReference type="NCBIfam" id="NF005559">
    <property type="entry name" value="PRK07231.1"/>
    <property type="match status" value="1"/>
</dbReference>
<dbReference type="GO" id="GO:0016616">
    <property type="term" value="F:oxidoreductase activity, acting on the CH-OH group of donors, NAD or NADP as acceptor"/>
    <property type="evidence" value="ECO:0007669"/>
    <property type="project" value="TreeGrafter"/>
</dbReference>
<organism evidence="3 4">
    <name type="scientific">Anditalea andensis</name>
    <dbReference type="NCBI Taxonomy" id="1048983"/>
    <lineage>
        <taxon>Bacteria</taxon>
        <taxon>Pseudomonadati</taxon>
        <taxon>Bacteroidota</taxon>
        <taxon>Cytophagia</taxon>
        <taxon>Cytophagales</taxon>
        <taxon>Cytophagaceae</taxon>
        <taxon>Anditalea</taxon>
    </lineage>
</organism>
<dbReference type="EMBL" id="JMIH01000015">
    <property type="protein sequence ID" value="KEO74413.1"/>
    <property type="molecule type" value="Genomic_DNA"/>
</dbReference>
<proteinExistence type="inferred from homology"/>
<evidence type="ECO:0000256" key="1">
    <source>
        <dbReference type="ARBA" id="ARBA00006484"/>
    </source>
</evidence>
<dbReference type="OrthoDB" id="9788235at2"/>
<dbReference type="PROSITE" id="PS00061">
    <property type="entry name" value="ADH_SHORT"/>
    <property type="match status" value="1"/>
</dbReference>
<dbReference type="Gene3D" id="3.40.50.720">
    <property type="entry name" value="NAD(P)-binding Rossmann-like Domain"/>
    <property type="match status" value="1"/>
</dbReference>
<dbReference type="RefSeq" id="WP_035072375.1">
    <property type="nucleotide sequence ID" value="NZ_JMIH01000015.1"/>
</dbReference>
<dbReference type="SUPFAM" id="SSF51735">
    <property type="entry name" value="NAD(P)-binding Rossmann-fold domains"/>
    <property type="match status" value="1"/>
</dbReference>
<dbReference type="PANTHER" id="PTHR42760">
    <property type="entry name" value="SHORT-CHAIN DEHYDROGENASES/REDUCTASES FAMILY MEMBER"/>
    <property type="match status" value="1"/>
</dbReference>
<evidence type="ECO:0000256" key="2">
    <source>
        <dbReference type="ARBA" id="ARBA00023002"/>
    </source>
</evidence>
<comment type="similarity">
    <text evidence="1">Belongs to the short-chain dehydrogenases/reductases (SDR) family.</text>
</comment>
<dbReference type="STRING" id="1048983.EL17_06665"/>
<name>A0A074L3H7_9BACT</name>
<dbReference type="Proteomes" id="UP000027821">
    <property type="component" value="Unassembled WGS sequence"/>
</dbReference>
<evidence type="ECO:0000313" key="3">
    <source>
        <dbReference type="EMBL" id="KEO74413.1"/>
    </source>
</evidence>
<keyword evidence="4" id="KW-1185">Reference proteome</keyword>
<accession>A0A074L3H7</accession>
<sequence length="270" mass="28986">MSNTKLLLRNQTAVITGASGGIGGAIAIALGKAGANVVINYYKDEEGAKETQQAIVDAGSKAFILKGDVGKEEDVIELFQKAKETFGAVHILINNAGIQIDEPFLSLSYESWKQVIQTNLSGAFLCAREAAKCFDEQGVDEEVSKASGKIVFISSVHDTIPWSGRVNYATSKGGMKMMMKSIAQELAPSKVRVNSISPGAIKTPINEHEWGNKEGEQKMLAKIPYGRIGEPDDIGGVAAWLVSDQADYITGTTVYVDGGMTLYPSFQEED</sequence>
<dbReference type="PANTHER" id="PTHR42760:SF132">
    <property type="entry name" value="SHORT-CHAIN DEHYDROGENASE_REDUCTASE FAMILY PROTEIN"/>
    <property type="match status" value="1"/>
</dbReference>
<dbReference type="PRINTS" id="PR00080">
    <property type="entry name" value="SDRFAMILY"/>
</dbReference>
<comment type="caution">
    <text evidence="3">The sequence shown here is derived from an EMBL/GenBank/DDBJ whole genome shotgun (WGS) entry which is preliminary data.</text>
</comment>
<dbReference type="eggNOG" id="COG1028">
    <property type="taxonomic scope" value="Bacteria"/>
</dbReference>
<protein>
    <submittedName>
        <fullName evidence="3">Sugar dehydrogenase</fullName>
    </submittedName>
</protein>
<dbReference type="PRINTS" id="PR00081">
    <property type="entry name" value="GDHRDH"/>
</dbReference>
<evidence type="ECO:0000313" key="4">
    <source>
        <dbReference type="Proteomes" id="UP000027821"/>
    </source>
</evidence>
<keyword evidence="2" id="KW-0560">Oxidoreductase</keyword>
<dbReference type="InterPro" id="IPR020904">
    <property type="entry name" value="Sc_DH/Rdtase_CS"/>
</dbReference>
<dbReference type="InterPro" id="IPR036291">
    <property type="entry name" value="NAD(P)-bd_dom_sf"/>
</dbReference>
<gene>
    <name evidence="3" type="ORF">EL17_06665</name>
</gene>